<dbReference type="GO" id="GO:0005737">
    <property type="term" value="C:cytoplasm"/>
    <property type="evidence" value="ECO:0007669"/>
    <property type="project" value="UniProtKB-SubCell"/>
</dbReference>
<comment type="subcellular location">
    <subcellularLocation>
        <location evidence="4">Cytoplasm</location>
    </subcellularLocation>
</comment>
<dbReference type="EC" id="2.7.1.33" evidence="7"/>
<evidence type="ECO:0000256" key="1">
    <source>
        <dbReference type="ARBA" id="ARBA00001206"/>
    </source>
</evidence>
<dbReference type="RefSeq" id="WP_013553493.1">
    <property type="nucleotide sequence ID" value="NC_014935.1"/>
</dbReference>
<reference evidence="18" key="2">
    <citation type="submission" date="2011-01" db="EMBL/GenBank/DDBJ databases">
        <title>The complete genome of Nitratifractor salsuginis DSM 16511.</title>
        <authorList>
            <consortium name="US DOE Joint Genome Institute (JGI-PGF)"/>
            <person name="Lucas S."/>
            <person name="Copeland A."/>
            <person name="Lapidus A."/>
            <person name="Bruce D."/>
            <person name="Goodwin L."/>
            <person name="Pitluck S."/>
            <person name="Kyrpides N."/>
            <person name="Mavromatis K."/>
            <person name="Ivanova N."/>
            <person name="Mikhailova N."/>
            <person name="Zeytun A."/>
            <person name="Detter J.C."/>
            <person name="Tapia R."/>
            <person name="Han C."/>
            <person name="Land M."/>
            <person name="Hauser L."/>
            <person name="Markowitz V."/>
            <person name="Cheng J.-F."/>
            <person name="Hugenholtz P."/>
            <person name="Woyke T."/>
            <person name="Wu D."/>
            <person name="Tindall B."/>
            <person name="Schuetze A."/>
            <person name="Brambilla E."/>
            <person name="Klenk H.-P."/>
            <person name="Eisen J.A."/>
        </authorList>
    </citation>
    <scope>NUCLEOTIDE SEQUENCE [LARGE SCALE GENOMIC DNA]</scope>
    <source>
        <strain evidence="18">DSM 16511 / JCM 12458 / E9I37-1</strain>
    </source>
</reference>
<dbReference type="Proteomes" id="UP000008633">
    <property type="component" value="Chromosome"/>
</dbReference>
<dbReference type="EMBL" id="CP002452">
    <property type="protein sequence ID" value="ADV45797.1"/>
    <property type="molecule type" value="Genomic_DNA"/>
</dbReference>
<dbReference type="AlphaFoldDB" id="E6X0S7"/>
<reference evidence="17 18" key="1">
    <citation type="journal article" date="2011" name="Stand. Genomic Sci.">
        <title>Complete genome sequence of Nitratifractor salsuginis type strain (E9I37-1).</title>
        <authorList>
            <person name="Anderson I."/>
            <person name="Sikorski J."/>
            <person name="Zeytun A."/>
            <person name="Nolan M."/>
            <person name="Lapidus A."/>
            <person name="Lucas S."/>
            <person name="Hammon N."/>
            <person name="Deshpande S."/>
            <person name="Cheng J.F."/>
            <person name="Tapia R."/>
            <person name="Han C."/>
            <person name="Goodwin L."/>
            <person name="Pitluck S."/>
            <person name="Liolios K."/>
            <person name="Pagani I."/>
            <person name="Ivanova N."/>
            <person name="Huntemann M."/>
            <person name="Mavromatis K."/>
            <person name="Ovchinikova G."/>
            <person name="Pati A."/>
            <person name="Chen A."/>
            <person name="Palaniappan K."/>
            <person name="Land M."/>
            <person name="Hauser L."/>
            <person name="Brambilla E.M."/>
            <person name="Ngatchou-Djao O.D."/>
            <person name="Rohde M."/>
            <person name="Tindall B.J."/>
            <person name="Goker M."/>
            <person name="Detter J.C."/>
            <person name="Woyke T."/>
            <person name="Bristow J."/>
            <person name="Eisen J.A."/>
            <person name="Markowitz V."/>
            <person name="Hugenholtz P."/>
            <person name="Klenk H.P."/>
            <person name="Kyrpides N.C."/>
        </authorList>
    </citation>
    <scope>NUCLEOTIDE SEQUENCE [LARGE SCALE GENOMIC DNA]</scope>
    <source>
        <strain evidence="18">DSM 16511 / JCM 12458 / E9I37-1</strain>
    </source>
</reference>
<evidence type="ECO:0000256" key="14">
    <source>
        <dbReference type="ARBA" id="ARBA00022993"/>
    </source>
</evidence>
<keyword evidence="8" id="KW-0963">Cytoplasm</keyword>
<dbReference type="InterPro" id="IPR004619">
    <property type="entry name" value="Type_III_PanK"/>
</dbReference>
<sequence length="206" mass="22996">MILADVGNTHIHIYEEGRVLHLEPEDAIEAFGDRILYYICVDPEVRKKIVALTYWKDLESKIDLPGSYEGMGVDRRALCLSRDEGLFVDAGSALTVDRVVGGRYEGGMILPGLHAYRRALGEISEVLDREPDWSIECSSLPKGTARQLSYGIIAPIYHEILRLREGLTLYITGGDGRIVASWFDDTLYDETLVFQGMMKALVSVNG</sequence>
<evidence type="ECO:0000256" key="12">
    <source>
        <dbReference type="ARBA" id="ARBA00022840"/>
    </source>
</evidence>
<dbReference type="HOGENOM" id="CLU_1213471_0_0_7"/>
<keyword evidence="13" id="KW-0630">Potassium</keyword>
<organism evidence="17 18">
    <name type="scientific">Nitratifractor salsuginis (strain DSM 16511 / JCM 12458 / E9I37-1)</name>
    <dbReference type="NCBI Taxonomy" id="749222"/>
    <lineage>
        <taxon>Bacteria</taxon>
        <taxon>Pseudomonadati</taxon>
        <taxon>Campylobacterota</taxon>
        <taxon>Epsilonproteobacteria</taxon>
        <taxon>Campylobacterales</taxon>
        <taxon>Sulfurovaceae</taxon>
        <taxon>Nitratifractor</taxon>
    </lineage>
</organism>
<evidence type="ECO:0000256" key="4">
    <source>
        <dbReference type="ARBA" id="ARBA00004496"/>
    </source>
</evidence>
<dbReference type="GO" id="GO:0004594">
    <property type="term" value="F:pantothenate kinase activity"/>
    <property type="evidence" value="ECO:0007669"/>
    <property type="project" value="UniProtKB-EC"/>
</dbReference>
<evidence type="ECO:0000256" key="11">
    <source>
        <dbReference type="ARBA" id="ARBA00022777"/>
    </source>
</evidence>
<evidence type="ECO:0000256" key="7">
    <source>
        <dbReference type="ARBA" id="ARBA00012102"/>
    </source>
</evidence>
<evidence type="ECO:0000256" key="15">
    <source>
        <dbReference type="ARBA" id="ARBA00038036"/>
    </source>
</evidence>
<evidence type="ECO:0000256" key="13">
    <source>
        <dbReference type="ARBA" id="ARBA00022958"/>
    </source>
</evidence>
<keyword evidence="10" id="KW-0547">Nucleotide-binding</keyword>
<keyword evidence="9" id="KW-0808">Transferase</keyword>
<keyword evidence="18" id="KW-1185">Reference proteome</keyword>
<dbReference type="OrthoDB" id="5347692at2"/>
<comment type="subunit">
    <text evidence="6">Homodimer.</text>
</comment>
<dbReference type="KEGG" id="nsa:Nitsa_0527"/>
<dbReference type="InterPro" id="IPR043129">
    <property type="entry name" value="ATPase_NBD"/>
</dbReference>
<comment type="cofactor">
    <cofactor evidence="3">
        <name>NH4(+)</name>
        <dbReference type="ChEBI" id="CHEBI:28938"/>
    </cofactor>
</comment>
<comment type="similarity">
    <text evidence="15">Belongs to the type III pantothenate kinase family.</text>
</comment>
<name>E6X0S7_NITSE</name>
<gene>
    <name evidence="17" type="ordered locus">Nitsa_0527</name>
</gene>
<protein>
    <recommendedName>
        <fullName evidence="16">Type III pantothenate kinase</fullName>
        <ecNumber evidence="7">2.7.1.33</ecNumber>
    </recommendedName>
</protein>
<dbReference type="SUPFAM" id="SSF53067">
    <property type="entry name" value="Actin-like ATPase domain"/>
    <property type="match status" value="2"/>
</dbReference>
<evidence type="ECO:0000256" key="16">
    <source>
        <dbReference type="ARBA" id="ARBA00040883"/>
    </source>
</evidence>
<dbReference type="GO" id="GO:0015937">
    <property type="term" value="P:coenzyme A biosynthetic process"/>
    <property type="evidence" value="ECO:0007669"/>
    <property type="project" value="UniProtKB-UniPathway"/>
</dbReference>
<evidence type="ECO:0000313" key="18">
    <source>
        <dbReference type="Proteomes" id="UP000008633"/>
    </source>
</evidence>
<dbReference type="STRING" id="749222.Nitsa_0527"/>
<dbReference type="UniPathway" id="UPA00241">
    <property type="reaction ID" value="UER00352"/>
</dbReference>
<evidence type="ECO:0000256" key="10">
    <source>
        <dbReference type="ARBA" id="ARBA00022741"/>
    </source>
</evidence>
<evidence type="ECO:0000256" key="6">
    <source>
        <dbReference type="ARBA" id="ARBA00011738"/>
    </source>
</evidence>
<accession>E6X0S7</accession>
<comment type="catalytic activity">
    <reaction evidence="1">
        <text>(R)-pantothenate + ATP = (R)-4'-phosphopantothenate + ADP + H(+)</text>
        <dbReference type="Rhea" id="RHEA:16373"/>
        <dbReference type="ChEBI" id="CHEBI:10986"/>
        <dbReference type="ChEBI" id="CHEBI:15378"/>
        <dbReference type="ChEBI" id="CHEBI:29032"/>
        <dbReference type="ChEBI" id="CHEBI:30616"/>
        <dbReference type="ChEBI" id="CHEBI:456216"/>
        <dbReference type="EC" id="2.7.1.33"/>
    </reaction>
</comment>
<dbReference type="Gene3D" id="3.30.420.40">
    <property type="match status" value="2"/>
</dbReference>
<evidence type="ECO:0000256" key="2">
    <source>
        <dbReference type="ARBA" id="ARBA00001958"/>
    </source>
</evidence>
<evidence type="ECO:0000256" key="3">
    <source>
        <dbReference type="ARBA" id="ARBA00001972"/>
    </source>
</evidence>
<dbReference type="GO" id="GO:0005524">
    <property type="term" value="F:ATP binding"/>
    <property type="evidence" value="ECO:0007669"/>
    <property type="project" value="UniProtKB-KW"/>
</dbReference>
<dbReference type="Pfam" id="PF03309">
    <property type="entry name" value="Pan_kinase"/>
    <property type="match status" value="1"/>
</dbReference>
<dbReference type="eggNOG" id="COG1521">
    <property type="taxonomic scope" value="Bacteria"/>
</dbReference>
<evidence type="ECO:0000256" key="5">
    <source>
        <dbReference type="ARBA" id="ARBA00005225"/>
    </source>
</evidence>
<keyword evidence="14" id="KW-0173">Coenzyme A biosynthesis</keyword>
<dbReference type="PANTHER" id="PTHR34265:SF1">
    <property type="entry name" value="TYPE III PANTOTHENATE KINASE"/>
    <property type="match status" value="1"/>
</dbReference>
<evidence type="ECO:0000313" key="17">
    <source>
        <dbReference type="EMBL" id="ADV45797.1"/>
    </source>
</evidence>
<dbReference type="PANTHER" id="PTHR34265">
    <property type="entry name" value="TYPE III PANTOTHENATE KINASE"/>
    <property type="match status" value="1"/>
</dbReference>
<evidence type="ECO:0000256" key="9">
    <source>
        <dbReference type="ARBA" id="ARBA00022679"/>
    </source>
</evidence>
<comment type="pathway">
    <text evidence="5">Cofactor biosynthesis; coenzyme A biosynthesis; CoA from (R)-pantothenate: step 1/5.</text>
</comment>
<evidence type="ECO:0000256" key="8">
    <source>
        <dbReference type="ARBA" id="ARBA00022490"/>
    </source>
</evidence>
<keyword evidence="11" id="KW-0418">Kinase</keyword>
<proteinExistence type="inferred from homology"/>
<keyword evidence="12" id="KW-0067">ATP-binding</keyword>
<comment type="cofactor">
    <cofactor evidence="2">
        <name>K(+)</name>
        <dbReference type="ChEBI" id="CHEBI:29103"/>
    </cofactor>
</comment>